<dbReference type="InterPro" id="IPR035959">
    <property type="entry name" value="RutC-like_sf"/>
</dbReference>
<gene>
    <name evidence="2" type="ORF">CLG85_00045</name>
</gene>
<dbReference type="AlphaFoldDB" id="A0A2A3K180"/>
<sequence>MPDTSLSAGTAPALPRVDLAPGLNIARLVCGLWQVADLEKDGSTLDPVAAADRLQAYAAAGFDSFDMADHYGSAEVITGELTSRPGMARVTAFTKWCPEPGPMTPEIVRAGIQDRLDRLRTDRIDLLQFHWWSFEDPRWLDALREIEALRSEGLIGAIGVTNFDAAHLEVALAEGIEIVSNQVSFSLVDRRAAGALTALCKRSGVKLLAYGTLCGGFISEKWLGKPEPRDIPDWSRMKYKRFIDVAGGWQRFQDLLAAAHEIGQKHGVSLSNVASRWVLDIPSVAATIIGARITEAEHRADNLQIFGFALDTEDHAKLDAVFARMTMVPGDCGDEYRKPPFLTASGDLSHHLSEIPPVHPAVADATLPDRARVFTGSKWEPIAGYCRAVKVGNRILVSGTTATHGDTHNVAPGNAGAQATYVLDKIVAALRAHGAGPEHVVRTRVYLIDAEDCEPVSIAHGRFFGDHPPANTLLQVAQLIGPYRVEIEAEAMLPG</sequence>
<organism evidence="2">
    <name type="scientific">Alloyangia mangrovi</name>
    <dbReference type="NCBI Taxonomy" id="1779329"/>
    <lineage>
        <taxon>Bacteria</taxon>
        <taxon>Pseudomonadati</taxon>
        <taxon>Pseudomonadota</taxon>
        <taxon>Alphaproteobacteria</taxon>
        <taxon>Rhodobacterales</taxon>
        <taxon>Roseobacteraceae</taxon>
        <taxon>Alloyangia</taxon>
    </lineage>
</organism>
<dbReference type="Gene3D" id="3.20.20.100">
    <property type="entry name" value="NADP-dependent oxidoreductase domain"/>
    <property type="match status" value="1"/>
</dbReference>
<dbReference type="Gene3D" id="3.30.1330.40">
    <property type="entry name" value="RutC-like"/>
    <property type="match status" value="1"/>
</dbReference>
<reference evidence="2" key="1">
    <citation type="submission" date="2017-09" db="EMBL/GenBank/DDBJ databases">
        <title>Yangia sp. SAOS 153D whole genome sequencing.</title>
        <authorList>
            <person name="Verma A."/>
            <person name="Krishnamurthi S."/>
        </authorList>
    </citation>
    <scope>NUCLEOTIDE SEQUENCE [LARGE SCALE GENOMIC DNA]</scope>
    <source>
        <strain evidence="2">SAOS 153D</strain>
    </source>
</reference>
<dbReference type="PRINTS" id="PR00069">
    <property type="entry name" value="ALDKETRDTASE"/>
</dbReference>
<dbReference type="Pfam" id="PF00248">
    <property type="entry name" value="Aldo_ket_red"/>
    <property type="match status" value="1"/>
</dbReference>
<dbReference type="GO" id="GO:0016491">
    <property type="term" value="F:oxidoreductase activity"/>
    <property type="evidence" value="ECO:0007669"/>
    <property type="project" value="InterPro"/>
</dbReference>
<dbReference type="InterPro" id="IPR036812">
    <property type="entry name" value="NAD(P)_OxRdtase_dom_sf"/>
</dbReference>
<dbReference type="InterPro" id="IPR020471">
    <property type="entry name" value="AKR"/>
</dbReference>
<dbReference type="OrthoDB" id="9783572at2"/>
<comment type="caution">
    <text evidence="2">The sequence shown here is derived from an EMBL/GenBank/DDBJ whole genome shotgun (WGS) entry which is preliminary data.</text>
</comment>
<accession>A0A2A3K180</accession>
<dbReference type="Pfam" id="PF01042">
    <property type="entry name" value="Ribonuc_L-PSP"/>
    <property type="match status" value="1"/>
</dbReference>
<proteinExistence type="predicted"/>
<name>A0A2A3K180_9RHOB</name>
<dbReference type="CDD" id="cd19101">
    <property type="entry name" value="AKR_unchar"/>
    <property type="match status" value="1"/>
</dbReference>
<protein>
    <submittedName>
        <fullName evidence="2">Aldo/keto reductase</fullName>
    </submittedName>
</protein>
<dbReference type="EMBL" id="NTHN01000001">
    <property type="protein sequence ID" value="PBD21173.1"/>
    <property type="molecule type" value="Genomic_DNA"/>
</dbReference>
<dbReference type="PANTHER" id="PTHR43147">
    <property type="entry name" value="PROTEIN TAS"/>
    <property type="match status" value="1"/>
</dbReference>
<dbReference type="SUPFAM" id="SSF55298">
    <property type="entry name" value="YjgF-like"/>
    <property type="match status" value="1"/>
</dbReference>
<feature type="domain" description="NADP-dependent oxidoreductase" evidence="1">
    <location>
        <begin position="27"/>
        <end position="321"/>
    </location>
</feature>
<evidence type="ECO:0000259" key="1">
    <source>
        <dbReference type="Pfam" id="PF00248"/>
    </source>
</evidence>
<dbReference type="InterPro" id="IPR023210">
    <property type="entry name" value="NADP_OxRdtase_dom"/>
</dbReference>
<evidence type="ECO:0000313" key="2">
    <source>
        <dbReference type="EMBL" id="PBD21173.1"/>
    </source>
</evidence>
<dbReference type="InterPro" id="IPR006175">
    <property type="entry name" value="YjgF/YER057c/UK114"/>
</dbReference>
<dbReference type="PANTHER" id="PTHR43147:SF2">
    <property type="entry name" value="NADP-DEPENDENT OXIDOREDUCTASE DOMAIN-CONTAINING PROTEIN"/>
    <property type="match status" value="1"/>
</dbReference>
<dbReference type="SUPFAM" id="SSF51430">
    <property type="entry name" value="NAD(P)-linked oxidoreductase"/>
    <property type="match status" value="1"/>
</dbReference>
<dbReference type="CDD" id="cd06154">
    <property type="entry name" value="YjgF_YER057c_UK114_like_6"/>
    <property type="match status" value="1"/>
</dbReference>